<dbReference type="GO" id="GO:0009398">
    <property type="term" value="P:FMN biosynthetic process"/>
    <property type="evidence" value="ECO:0007669"/>
    <property type="project" value="TreeGrafter"/>
</dbReference>
<protein>
    <recommendedName>
        <fullName evidence="2">riboflavin kinase</fullName>
        <ecNumber evidence="2">2.7.1.26</ecNumber>
    </recommendedName>
</protein>
<keyword evidence="5" id="KW-0808">Transferase</keyword>
<dbReference type="GO" id="GO:0005524">
    <property type="term" value="F:ATP binding"/>
    <property type="evidence" value="ECO:0007669"/>
    <property type="project" value="UniProtKB-KW"/>
</dbReference>
<dbReference type="EMBL" id="LGRX02007155">
    <property type="protein sequence ID" value="KAK3275561.1"/>
    <property type="molecule type" value="Genomic_DNA"/>
</dbReference>
<dbReference type="InterPro" id="IPR023468">
    <property type="entry name" value="Riboflavin_kinase"/>
</dbReference>
<dbReference type="InterPro" id="IPR015865">
    <property type="entry name" value="Riboflavin_kinase_bac/euk"/>
</dbReference>
<keyword evidence="6" id="KW-0547">Nucleotide-binding</keyword>
<dbReference type="FunFam" id="2.40.30.30:FF:000005">
    <property type="entry name" value="Haloacid dehalogenase-like hydrolase domain-containing protein 1A"/>
    <property type="match status" value="1"/>
</dbReference>
<sequence length="317" mass="34547">MKDIHCGSVLLDLDCSQITEGNGLNNLPAGVERLVVHLEANSIPYAVSPSLRQALENSPQLRTCQTSTPCLPEQSDGAASEPLRAQFQAVAHSLGLKPEECLIVVTDLARCQVACDLGMTAVALAERKEDRQKFESSICALSSLFDLRLEEFGLPAFTDWVDNVLPLAQVLRCKGPVVKGFGRGSKMLGIPTANLEAEALAASLQEVLPPCGIYGGWASVGNSATVYQMVMSIGWNPYFDNKQKSVEPWLLHEFPEDFYGEELRLLVDHYIRPEANFTTLEALVETIHNDADVARGALQHGSLASDRDDAFLKPNPV</sequence>
<evidence type="ECO:0000313" key="9">
    <source>
        <dbReference type="EMBL" id="KAK3275561.1"/>
    </source>
</evidence>
<name>A0AAE0GCH1_9CHLO</name>
<proteinExistence type="predicted"/>
<keyword evidence="3" id="KW-0285">Flavoprotein</keyword>
<evidence type="ECO:0000259" key="8">
    <source>
        <dbReference type="SMART" id="SM00904"/>
    </source>
</evidence>
<dbReference type="Gene3D" id="3.40.50.1000">
    <property type="entry name" value="HAD superfamily/HAD-like"/>
    <property type="match status" value="1"/>
</dbReference>
<dbReference type="InterPro" id="IPR023465">
    <property type="entry name" value="Riboflavin_kinase_dom_sf"/>
</dbReference>
<dbReference type="SMART" id="SM00904">
    <property type="entry name" value="Flavokinase"/>
    <property type="match status" value="1"/>
</dbReference>
<evidence type="ECO:0000256" key="6">
    <source>
        <dbReference type="ARBA" id="ARBA00022741"/>
    </source>
</evidence>
<gene>
    <name evidence="9" type="ORF">CYMTET_16316</name>
</gene>
<dbReference type="Proteomes" id="UP001190700">
    <property type="component" value="Unassembled WGS sequence"/>
</dbReference>
<evidence type="ECO:0000256" key="3">
    <source>
        <dbReference type="ARBA" id="ARBA00022630"/>
    </source>
</evidence>
<dbReference type="SUPFAM" id="SSF82114">
    <property type="entry name" value="Riboflavin kinase-like"/>
    <property type="match status" value="1"/>
</dbReference>
<evidence type="ECO:0000256" key="1">
    <source>
        <dbReference type="ARBA" id="ARBA00005201"/>
    </source>
</evidence>
<organism evidence="9 10">
    <name type="scientific">Cymbomonas tetramitiformis</name>
    <dbReference type="NCBI Taxonomy" id="36881"/>
    <lineage>
        <taxon>Eukaryota</taxon>
        <taxon>Viridiplantae</taxon>
        <taxon>Chlorophyta</taxon>
        <taxon>Pyramimonadophyceae</taxon>
        <taxon>Pyramimonadales</taxon>
        <taxon>Pyramimonadaceae</taxon>
        <taxon>Cymbomonas</taxon>
    </lineage>
</organism>
<evidence type="ECO:0000313" key="10">
    <source>
        <dbReference type="Proteomes" id="UP001190700"/>
    </source>
</evidence>
<evidence type="ECO:0000256" key="5">
    <source>
        <dbReference type="ARBA" id="ARBA00022679"/>
    </source>
</evidence>
<dbReference type="AlphaFoldDB" id="A0AAE0GCH1"/>
<evidence type="ECO:0000256" key="2">
    <source>
        <dbReference type="ARBA" id="ARBA00012105"/>
    </source>
</evidence>
<feature type="domain" description="Riboflavin kinase" evidence="8">
    <location>
        <begin position="170"/>
        <end position="299"/>
    </location>
</feature>
<comment type="caution">
    <text evidence="9">The sequence shown here is derived from an EMBL/GenBank/DDBJ whole genome shotgun (WGS) entry which is preliminary data.</text>
</comment>
<dbReference type="InterPro" id="IPR023214">
    <property type="entry name" value="HAD_sf"/>
</dbReference>
<keyword evidence="7" id="KW-0067">ATP-binding</keyword>
<dbReference type="GO" id="GO:0008531">
    <property type="term" value="F:riboflavin kinase activity"/>
    <property type="evidence" value="ECO:0007669"/>
    <property type="project" value="UniProtKB-EC"/>
</dbReference>
<dbReference type="Pfam" id="PF01687">
    <property type="entry name" value="Flavokinase"/>
    <property type="match status" value="1"/>
</dbReference>
<dbReference type="GO" id="GO:0009231">
    <property type="term" value="P:riboflavin biosynthetic process"/>
    <property type="evidence" value="ECO:0007669"/>
    <property type="project" value="InterPro"/>
</dbReference>
<dbReference type="Gene3D" id="2.40.30.30">
    <property type="entry name" value="Riboflavin kinase-like"/>
    <property type="match status" value="1"/>
</dbReference>
<evidence type="ECO:0000256" key="7">
    <source>
        <dbReference type="ARBA" id="ARBA00022840"/>
    </source>
</evidence>
<accession>A0AAE0GCH1</accession>
<evidence type="ECO:0000256" key="4">
    <source>
        <dbReference type="ARBA" id="ARBA00022643"/>
    </source>
</evidence>
<comment type="pathway">
    <text evidence="1">Cofactor biosynthesis; FMN biosynthesis; FMN from riboflavin (ATP route): step 1/1.</text>
</comment>
<dbReference type="EC" id="2.7.1.26" evidence="2"/>
<dbReference type="PANTHER" id="PTHR22749:SF6">
    <property type="entry name" value="RIBOFLAVIN KINASE"/>
    <property type="match status" value="1"/>
</dbReference>
<dbReference type="PANTHER" id="PTHR22749">
    <property type="entry name" value="RIBOFLAVIN KINASE/FMN ADENYLYLTRANSFERASE"/>
    <property type="match status" value="1"/>
</dbReference>
<reference evidence="9 10" key="1">
    <citation type="journal article" date="2015" name="Genome Biol. Evol.">
        <title>Comparative Genomics of a Bacterivorous Green Alga Reveals Evolutionary Causalities and Consequences of Phago-Mixotrophic Mode of Nutrition.</title>
        <authorList>
            <person name="Burns J.A."/>
            <person name="Paasch A."/>
            <person name="Narechania A."/>
            <person name="Kim E."/>
        </authorList>
    </citation>
    <scope>NUCLEOTIDE SEQUENCE [LARGE SCALE GENOMIC DNA]</scope>
    <source>
        <strain evidence="9 10">PLY_AMNH</strain>
    </source>
</reference>
<keyword evidence="4" id="KW-0288">FMN</keyword>
<keyword evidence="10" id="KW-1185">Reference proteome</keyword>